<dbReference type="AlphaFoldDB" id="A0AAD8HKN1"/>
<sequence length="432" mass="49268">MNKFCSTGSFPIREKLKKTWDWWKQVLLMLCFDESTSTSLIQRDTREKMGLMEASLAIRVWPMLCFDVIHKHLTSLSQVAEEPRLPAAYIRNLVKQLTLLGVKDGMKQKEHLGSSLVDGRPHDSIDPPTLGESQQAQPPQPSKHKKQIRRRLLTSGPYEEDSLDMASARREVVTALRLHRASMYQNSDNHHQQATPQPRQKRKSKSRKNSKQYDFSTTPNFSNNLYNLSYQSFPYQPPQTSYTWSMCVSAPPPIPEDFNLPNQTLGLNLNLQDFDGLDTTVLQNNYIPARCYSSTSPSTSNSFPLSVAREETPYVGLSQAPLVADPSVEADLGLHHTVDDEEMAEIRSVGENHQIEWDDTVHMVTSAWWSDFLNTKENGTSRFGMESPPWLNTNDNCFQQLDEHYSSYYFQDPTLPQMDVGEVEGMDGEWLG</sequence>
<accession>A0AAD8HKN1</accession>
<evidence type="ECO:0000256" key="1">
    <source>
        <dbReference type="SAM" id="MobiDB-lite"/>
    </source>
</evidence>
<feature type="compositionally biased region" description="Polar residues" evidence="1">
    <location>
        <begin position="183"/>
        <end position="195"/>
    </location>
</feature>
<organism evidence="2 3">
    <name type="scientific">Heracleum sosnowskyi</name>
    <dbReference type="NCBI Taxonomy" id="360622"/>
    <lineage>
        <taxon>Eukaryota</taxon>
        <taxon>Viridiplantae</taxon>
        <taxon>Streptophyta</taxon>
        <taxon>Embryophyta</taxon>
        <taxon>Tracheophyta</taxon>
        <taxon>Spermatophyta</taxon>
        <taxon>Magnoliopsida</taxon>
        <taxon>eudicotyledons</taxon>
        <taxon>Gunneridae</taxon>
        <taxon>Pentapetalae</taxon>
        <taxon>asterids</taxon>
        <taxon>campanulids</taxon>
        <taxon>Apiales</taxon>
        <taxon>Apiaceae</taxon>
        <taxon>Apioideae</taxon>
        <taxon>apioid superclade</taxon>
        <taxon>Tordylieae</taxon>
        <taxon>Tordyliinae</taxon>
        <taxon>Heracleum</taxon>
    </lineage>
</organism>
<keyword evidence="2" id="KW-0418">Kinase</keyword>
<dbReference type="PANTHER" id="PTHR37256:SF1">
    <property type="entry name" value="MYB-LIKE PROTEIN A"/>
    <property type="match status" value="1"/>
</dbReference>
<reference evidence="2" key="1">
    <citation type="submission" date="2023-02" db="EMBL/GenBank/DDBJ databases">
        <title>Genome of toxic invasive species Heracleum sosnowskyi carries increased number of genes despite the absence of recent whole-genome duplications.</title>
        <authorList>
            <person name="Schelkunov M."/>
            <person name="Shtratnikova V."/>
            <person name="Makarenko M."/>
            <person name="Klepikova A."/>
            <person name="Omelchenko D."/>
            <person name="Novikova G."/>
            <person name="Obukhova E."/>
            <person name="Bogdanov V."/>
            <person name="Penin A."/>
            <person name="Logacheva M."/>
        </authorList>
    </citation>
    <scope>NUCLEOTIDE SEQUENCE</scope>
    <source>
        <strain evidence="2">Hsosn_3</strain>
        <tissue evidence="2">Leaf</tissue>
    </source>
</reference>
<comment type="caution">
    <text evidence="2">The sequence shown here is derived from an EMBL/GenBank/DDBJ whole genome shotgun (WGS) entry which is preliminary data.</text>
</comment>
<feature type="compositionally biased region" description="Basic residues" evidence="1">
    <location>
        <begin position="199"/>
        <end position="210"/>
    </location>
</feature>
<dbReference type="PANTHER" id="PTHR37256">
    <property type="entry name" value="E1A-BINDING PROTEIN P400-LIKE"/>
    <property type="match status" value="1"/>
</dbReference>
<dbReference type="EMBL" id="JAUIZM010000008">
    <property type="protein sequence ID" value="KAK1368008.1"/>
    <property type="molecule type" value="Genomic_DNA"/>
</dbReference>
<protein>
    <submittedName>
        <fullName evidence="2">Dual specificity protein kinase splA</fullName>
    </submittedName>
</protein>
<reference evidence="2" key="2">
    <citation type="submission" date="2023-05" db="EMBL/GenBank/DDBJ databases">
        <authorList>
            <person name="Schelkunov M.I."/>
        </authorList>
    </citation>
    <scope>NUCLEOTIDE SEQUENCE</scope>
    <source>
        <strain evidence="2">Hsosn_3</strain>
        <tissue evidence="2">Leaf</tissue>
    </source>
</reference>
<keyword evidence="3" id="KW-1185">Reference proteome</keyword>
<evidence type="ECO:0000313" key="2">
    <source>
        <dbReference type="EMBL" id="KAK1368008.1"/>
    </source>
</evidence>
<keyword evidence="2" id="KW-0808">Transferase</keyword>
<feature type="region of interest" description="Disordered" evidence="1">
    <location>
        <begin position="110"/>
        <end position="149"/>
    </location>
</feature>
<name>A0AAD8HKN1_9APIA</name>
<dbReference type="GO" id="GO:0016301">
    <property type="term" value="F:kinase activity"/>
    <property type="evidence" value="ECO:0007669"/>
    <property type="project" value="UniProtKB-KW"/>
</dbReference>
<feature type="region of interest" description="Disordered" evidence="1">
    <location>
        <begin position="183"/>
        <end position="218"/>
    </location>
</feature>
<proteinExistence type="predicted"/>
<evidence type="ECO:0000313" key="3">
    <source>
        <dbReference type="Proteomes" id="UP001237642"/>
    </source>
</evidence>
<dbReference type="Proteomes" id="UP001237642">
    <property type="component" value="Unassembled WGS sequence"/>
</dbReference>
<gene>
    <name evidence="2" type="ORF">POM88_034100</name>
</gene>